<organism evidence="2">
    <name type="scientific">Dulem virus 56</name>
    <dbReference type="NCBI Taxonomy" id="3145767"/>
    <lineage>
        <taxon>Viruses</taxon>
        <taxon>Monodnaviria</taxon>
        <taxon>Loebvirae</taxon>
        <taxon>Hofneiviricota</taxon>
        <taxon>Faserviricetes</taxon>
        <taxon>Tubulavirales</taxon>
        <taxon>Inoviridae</taxon>
        <taxon>Inovirus</taxon>
    </lineage>
</organism>
<dbReference type="EMBL" id="PP511608">
    <property type="protein sequence ID" value="XCD05908.1"/>
    <property type="molecule type" value="Genomic_DNA"/>
</dbReference>
<evidence type="ECO:0000256" key="1">
    <source>
        <dbReference type="SAM" id="MobiDB-lite"/>
    </source>
</evidence>
<accession>A0AAU8B2X1</accession>
<evidence type="ECO:0000313" key="2">
    <source>
        <dbReference type="EMBL" id="XCD05908.1"/>
    </source>
</evidence>
<reference evidence="2" key="1">
    <citation type="submission" date="2024-03" db="EMBL/GenBank/DDBJ databases">
        <title>Diverse circular DNA viruses in blood, oral, and fecal samples of captive lemurs.</title>
        <authorList>
            <person name="Paietta E.N."/>
            <person name="Kraberger S."/>
            <person name="Lund M.C."/>
            <person name="Custer J.M."/>
            <person name="Vargas K.M."/>
            <person name="Ehmke E.E."/>
            <person name="Yoder A.D."/>
            <person name="Varsani A."/>
        </authorList>
    </citation>
    <scope>NUCLEOTIDE SEQUENCE</scope>
    <source>
        <strain evidence="2">Duke_24SS_10</strain>
        <strain evidence="3">Duke_25SS_41</strain>
    </source>
</reference>
<sequence>MKKSIIKILILLMISHQVFAKINEENPFSTTRKNTNYDQYQKSTITKPQEQNDFQNQKRKIEGNINYEEEKQQPIKAKLERLSDKKKKDKK</sequence>
<feature type="compositionally biased region" description="Polar residues" evidence="1">
    <location>
        <begin position="28"/>
        <end position="55"/>
    </location>
</feature>
<proteinExistence type="predicted"/>
<dbReference type="EMBL" id="PP511698">
    <property type="protein sequence ID" value="XCD06659.1"/>
    <property type="molecule type" value="Genomic_DNA"/>
</dbReference>
<feature type="compositionally biased region" description="Basic and acidic residues" evidence="1">
    <location>
        <begin position="68"/>
        <end position="83"/>
    </location>
</feature>
<protein>
    <submittedName>
        <fullName evidence="2">Uncharacterized protein</fullName>
    </submittedName>
</protein>
<name>A0AAU8B2X1_9VIRU</name>
<evidence type="ECO:0000313" key="3">
    <source>
        <dbReference type="EMBL" id="XCD06659.1"/>
    </source>
</evidence>
<feature type="region of interest" description="Disordered" evidence="1">
    <location>
        <begin position="28"/>
        <end position="91"/>
    </location>
</feature>